<dbReference type="EMBL" id="CP033133">
    <property type="protein sequence ID" value="AYO54381.1"/>
    <property type="molecule type" value="Genomic_DNA"/>
</dbReference>
<dbReference type="SUPFAM" id="SSF48452">
    <property type="entry name" value="TPR-like"/>
    <property type="match status" value="1"/>
</dbReference>
<dbReference type="RefSeq" id="WP_087554394.1">
    <property type="nucleotide sequence ID" value="NZ_CP033133.1"/>
</dbReference>
<proteinExistence type="predicted"/>
<accession>A0A3G2T2S7</accession>
<dbReference type="Proteomes" id="UP000279962">
    <property type="component" value="Chromosome"/>
</dbReference>
<sequence length="246" mass="28513">MVAPIPKTKAIELLLELSSVERTHEVLSEFRANRYLAEIKKLLESNVDIANLWICKGFVYSLYNQPQAMYDAFANAQKLGATDSYSMMNQSTQYLLNGYFDEAIHAMSMGNDSEAQKQIERIALATFAYHKIEQYDLPTEIKDKLSKRKSRLHDLKININEAESLMQVFFSKIRKHNVRFGLVRHSIFDEEEYYLHFEAVTNLDVTQKILNEFDQHIAEHPEFYDVNSKINVILTPISSIWHNSAA</sequence>
<evidence type="ECO:0000313" key="1">
    <source>
        <dbReference type="EMBL" id="AYO54381.1"/>
    </source>
</evidence>
<organism evidence="1 2">
    <name type="scientific">Acinetobacter wuhouensis</name>
    <dbReference type="NCBI Taxonomy" id="1879050"/>
    <lineage>
        <taxon>Bacteria</taxon>
        <taxon>Pseudomonadati</taxon>
        <taxon>Pseudomonadota</taxon>
        <taxon>Gammaproteobacteria</taxon>
        <taxon>Moraxellales</taxon>
        <taxon>Moraxellaceae</taxon>
        <taxon>Acinetobacter</taxon>
    </lineage>
</organism>
<protein>
    <submittedName>
        <fullName evidence="1">Uncharacterized protein</fullName>
    </submittedName>
</protein>
<evidence type="ECO:0000313" key="2">
    <source>
        <dbReference type="Proteomes" id="UP000279962"/>
    </source>
</evidence>
<name>A0A3G2T2S7_9GAMM</name>
<dbReference type="InterPro" id="IPR011990">
    <property type="entry name" value="TPR-like_helical_dom_sf"/>
</dbReference>
<dbReference type="AlphaFoldDB" id="A0A3G2T2S7"/>
<reference evidence="1 2" key="1">
    <citation type="submission" date="2018-10" db="EMBL/GenBank/DDBJ databases">
        <title>The complete genome of Acinetobacter wuhouensis strain WCHAW010062.</title>
        <authorList>
            <person name="Hu Y."/>
            <person name="Long H."/>
            <person name="Feng Y."/>
            <person name="Zong Z."/>
        </authorList>
    </citation>
    <scope>NUCLEOTIDE SEQUENCE [LARGE SCALE GENOMIC DNA]</scope>
    <source>
        <strain evidence="1 2">WCHAW010062</strain>
    </source>
</reference>
<gene>
    <name evidence="1" type="ORF">CDG68_12360</name>
</gene>